<sequence>MPRLGLPVRTLLLPLTLALALLGGCAGGPFDAPAVGQSGDSVIARFGRPTRVVALPSGQRLQYSRQPFGQQAWMVDLDAAGRVTRAEQVLTEDGFRRIAVDRWTREDVEREFGPPAQVDAVASWSGPILNYRWRDAGGADMLYWVYLDAAGVVRRTQAGMEFRGSRSERD</sequence>
<evidence type="ECO:0000313" key="2">
    <source>
        <dbReference type="EMBL" id="MBE7939396.1"/>
    </source>
</evidence>
<evidence type="ECO:0000256" key="1">
    <source>
        <dbReference type="SAM" id="SignalP"/>
    </source>
</evidence>
<evidence type="ECO:0008006" key="4">
    <source>
        <dbReference type="Google" id="ProtNLM"/>
    </source>
</evidence>
<accession>A0ABR9SAM3</accession>
<gene>
    <name evidence="2" type="ORF">IM725_02280</name>
</gene>
<evidence type="ECO:0000313" key="3">
    <source>
        <dbReference type="Proteomes" id="UP000715965"/>
    </source>
</evidence>
<organism evidence="2 3">
    <name type="scientific">Ramlibacter aquaticus</name>
    <dbReference type="NCBI Taxonomy" id="2780094"/>
    <lineage>
        <taxon>Bacteria</taxon>
        <taxon>Pseudomonadati</taxon>
        <taxon>Pseudomonadota</taxon>
        <taxon>Betaproteobacteria</taxon>
        <taxon>Burkholderiales</taxon>
        <taxon>Comamonadaceae</taxon>
        <taxon>Ramlibacter</taxon>
    </lineage>
</organism>
<dbReference type="EMBL" id="JADDOJ010000005">
    <property type="protein sequence ID" value="MBE7939396.1"/>
    <property type="molecule type" value="Genomic_DNA"/>
</dbReference>
<proteinExistence type="predicted"/>
<feature type="chain" id="PRO_5046935426" description="Lipoprotein transmembrane" evidence="1">
    <location>
        <begin position="27"/>
        <end position="170"/>
    </location>
</feature>
<feature type="signal peptide" evidence="1">
    <location>
        <begin position="1"/>
        <end position="26"/>
    </location>
</feature>
<dbReference type="RefSeq" id="WP_193778948.1">
    <property type="nucleotide sequence ID" value="NZ_JADDOJ010000005.1"/>
</dbReference>
<name>A0ABR9SAM3_9BURK</name>
<dbReference type="Proteomes" id="UP000715965">
    <property type="component" value="Unassembled WGS sequence"/>
</dbReference>
<keyword evidence="1" id="KW-0732">Signal</keyword>
<reference evidence="2 3" key="1">
    <citation type="submission" date="2020-10" db="EMBL/GenBank/DDBJ databases">
        <title>Draft genome of Ramlibacter aquaticus LMG 30558.</title>
        <authorList>
            <person name="Props R."/>
        </authorList>
    </citation>
    <scope>NUCLEOTIDE SEQUENCE [LARGE SCALE GENOMIC DNA]</scope>
    <source>
        <strain evidence="2 3">LMG 30558</strain>
    </source>
</reference>
<protein>
    <recommendedName>
        <fullName evidence="4">Lipoprotein transmembrane</fullName>
    </recommendedName>
</protein>
<dbReference type="PROSITE" id="PS51257">
    <property type="entry name" value="PROKAR_LIPOPROTEIN"/>
    <property type="match status" value="1"/>
</dbReference>
<comment type="caution">
    <text evidence="2">The sequence shown here is derived from an EMBL/GenBank/DDBJ whole genome shotgun (WGS) entry which is preliminary data.</text>
</comment>
<keyword evidence="3" id="KW-1185">Reference proteome</keyword>